<organism evidence="3 4">
    <name type="scientific">Hucho hucho</name>
    <name type="common">huchen</name>
    <dbReference type="NCBI Taxonomy" id="62062"/>
    <lineage>
        <taxon>Eukaryota</taxon>
        <taxon>Metazoa</taxon>
        <taxon>Chordata</taxon>
        <taxon>Craniata</taxon>
        <taxon>Vertebrata</taxon>
        <taxon>Euteleostomi</taxon>
        <taxon>Actinopterygii</taxon>
        <taxon>Neopterygii</taxon>
        <taxon>Teleostei</taxon>
        <taxon>Protacanthopterygii</taxon>
        <taxon>Salmoniformes</taxon>
        <taxon>Salmonidae</taxon>
        <taxon>Salmoninae</taxon>
        <taxon>Hucho</taxon>
    </lineage>
</organism>
<feature type="compositionally biased region" description="Low complexity" evidence="1">
    <location>
        <begin position="598"/>
        <end position="614"/>
    </location>
</feature>
<sequence>MTMDDFQFMDSFKRKRIKLTLRTATFLGIVQRINANKTVILEDDEWYVPSDVWKLLPRMNQTCGGLQFVSEVFADFFSFSHDIKQRGTEFEVVDVKNGRKFPGVKLFFGHEILNVEFPNVMKTDRGNTSDHRPEGHLTVAEFQPYRKSLILNDDDESHVNFVVVDEFHEKFGPAIMHIRKQQVIGIGADGVGTFQHERLCWLQIATKNKVYLFDILLLGARAFKNGLSMILENNHILKVTHDCRSLAGCLMAQFGVNLTNVFDTQVADILCFYTETGGFLPDRVSTLPKVVSLHLKMSSSRLSSLNIKSLLTKEVWYVRPCPLSLLKVMALSVIHLQPLRLVLLDSLMADYTGLVDSYLSGSREEPVHMQNIDSSSVLELPRELRELEHMRQKRQKWAVDRYPVTEQGLLERSNPRPLPPSQNGQGQDTATQRQPDPPVPTAVAPVAPAPGQGPAETPRPSNTLGASDLHAMTSALTQEAQQSYRKQPSGVVSPVAPSGSGAPGLLEIVMDTMAGRGKSLLKDPTPPVLPVFPSLGRGLVLPIPAAQVPKESPGALKTQAPVGRVEVPVPPGPRPSPVQPSENIPGAGRGLIQKPQGLTSPLSLSFSSFRKSHL</sequence>
<dbReference type="AlphaFoldDB" id="A0A4W5QP95"/>
<feature type="compositionally biased region" description="Polar residues" evidence="1">
    <location>
        <begin position="421"/>
        <end position="433"/>
    </location>
</feature>
<dbReference type="GO" id="GO:0008408">
    <property type="term" value="F:3'-5' exonuclease activity"/>
    <property type="evidence" value="ECO:0007669"/>
    <property type="project" value="InterPro"/>
</dbReference>
<dbReference type="InterPro" id="IPR052144">
    <property type="entry name" value="piRNA_biogenesis_EXD1"/>
</dbReference>
<dbReference type="InterPro" id="IPR012337">
    <property type="entry name" value="RNaseH-like_sf"/>
</dbReference>
<feature type="compositionally biased region" description="Low complexity" evidence="1">
    <location>
        <begin position="488"/>
        <end position="501"/>
    </location>
</feature>
<dbReference type="Pfam" id="PF01612">
    <property type="entry name" value="DNA_pol_A_exo1"/>
    <property type="match status" value="1"/>
</dbReference>
<dbReference type="GO" id="GO:0003676">
    <property type="term" value="F:nucleic acid binding"/>
    <property type="evidence" value="ECO:0007669"/>
    <property type="project" value="InterPro"/>
</dbReference>
<dbReference type="GeneTree" id="ENSGT00390000003581"/>
<dbReference type="InterPro" id="IPR036397">
    <property type="entry name" value="RNaseH_sf"/>
</dbReference>
<dbReference type="Ensembl" id="ENSHHUT00000076661.1">
    <property type="protein sequence ID" value="ENSHHUP00000074224.1"/>
    <property type="gene ID" value="ENSHHUG00000043550.1"/>
</dbReference>
<feature type="region of interest" description="Disordered" evidence="1">
    <location>
        <begin position="551"/>
        <end position="614"/>
    </location>
</feature>
<accession>A0A4W5QP95</accession>
<reference evidence="4" key="1">
    <citation type="submission" date="2018-06" db="EMBL/GenBank/DDBJ databases">
        <title>Genome assembly of Danube salmon.</title>
        <authorList>
            <person name="Macqueen D.J."/>
            <person name="Gundappa M.K."/>
        </authorList>
    </citation>
    <scope>NUCLEOTIDE SEQUENCE [LARGE SCALE GENOMIC DNA]</scope>
</reference>
<name>A0A4W5QP95_9TELE</name>
<dbReference type="Gene3D" id="3.30.420.10">
    <property type="entry name" value="Ribonuclease H-like superfamily/Ribonuclease H"/>
    <property type="match status" value="1"/>
</dbReference>
<reference evidence="3" key="2">
    <citation type="submission" date="2025-08" db="UniProtKB">
        <authorList>
            <consortium name="Ensembl"/>
        </authorList>
    </citation>
    <scope>IDENTIFICATION</scope>
</reference>
<evidence type="ECO:0000313" key="4">
    <source>
        <dbReference type="Proteomes" id="UP000314982"/>
    </source>
</evidence>
<evidence type="ECO:0000313" key="3">
    <source>
        <dbReference type="Ensembl" id="ENSHHUP00000074224.1"/>
    </source>
</evidence>
<dbReference type="PANTHER" id="PTHR46628">
    <property type="entry name" value="PIRNA BIOGENESIS PROTEIN EXD1"/>
    <property type="match status" value="1"/>
</dbReference>
<keyword evidence="4" id="KW-1185">Reference proteome</keyword>
<proteinExistence type="predicted"/>
<feature type="compositionally biased region" description="Pro residues" evidence="1">
    <location>
        <begin position="568"/>
        <end position="578"/>
    </location>
</feature>
<feature type="domain" description="3'-5' exonuclease" evidence="2">
    <location>
        <begin position="196"/>
        <end position="276"/>
    </location>
</feature>
<dbReference type="PANTHER" id="PTHR46628:SF1">
    <property type="entry name" value="PIRNA BIOGENESIS PROTEIN EXD1"/>
    <property type="match status" value="1"/>
</dbReference>
<dbReference type="GO" id="GO:1990923">
    <property type="term" value="C:PET complex"/>
    <property type="evidence" value="ECO:0007669"/>
    <property type="project" value="TreeGrafter"/>
</dbReference>
<evidence type="ECO:0000259" key="2">
    <source>
        <dbReference type="Pfam" id="PF01612"/>
    </source>
</evidence>
<feature type="compositionally biased region" description="Polar residues" evidence="1">
    <location>
        <begin position="474"/>
        <end position="486"/>
    </location>
</feature>
<dbReference type="SUPFAM" id="SSF53098">
    <property type="entry name" value="Ribonuclease H-like"/>
    <property type="match status" value="1"/>
</dbReference>
<dbReference type="GO" id="GO:0034587">
    <property type="term" value="P:piRNA processing"/>
    <property type="evidence" value="ECO:0007669"/>
    <property type="project" value="TreeGrafter"/>
</dbReference>
<dbReference type="Proteomes" id="UP000314982">
    <property type="component" value="Unassembled WGS sequence"/>
</dbReference>
<feature type="compositionally biased region" description="Low complexity" evidence="1">
    <location>
        <begin position="441"/>
        <end position="455"/>
    </location>
</feature>
<dbReference type="STRING" id="62062.ENSHHUP00000074224"/>
<dbReference type="InterPro" id="IPR002562">
    <property type="entry name" value="3'-5'_exonuclease_dom"/>
</dbReference>
<reference evidence="3" key="3">
    <citation type="submission" date="2025-09" db="UniProtKB">
        <authorList>
            <consortium name="Ensembl"/>
        </authorList>
    </citation>
    <scope>IDENTIFICATION</scope>
</reference>
<feature type="region of interest" description="Disordered" evidence="1">
    <location>
        <begin position="406"/>
        <end position="501"/>
    </location>
</feature>
<dbReference type="CDD" id="cd06148">
    <property type="entry name" value="Egl_like_exo"/>
    <property type="match status" value="1"/>
</dbReference>
<evidence type="ECO:0000256" key="1">
    <source>
        <dbReference type="SAM" id="MobiDB-lite"/>
    </source>
</evidence>
<protein>
    <submittedName>
        <fullName evidence="3">Exonuclease 3'-5' domain containing 1</fullName>
    </submittedName>
</protein>